<feature type="transmembrane region" description="Helical" evidence="1">
    <location>
        <begin position="12"/>
        <end position="31"/>
    </location>
</feature>
<name>A0ABR6HML6_9RHOB</name>
<dbReference type="GO" id="GO:0016301">
    <property type="term" value="F:kinase activity"/>
    <property type="evidence" value="ECO:0007669"/>
    <property type="project" value="UniProtKB-KW"/>
</dbReference>
<dbReference type="Proteomes" id="UP000576152">
    <property type="component" value="Unassembled WGS sequence"/>
</dbReference>
<keyword evidence="2" id="KW-0808">Transferase</keyword>
<feature type="transmembrane region" description="Helical" evidence="1">
    <location>
        <begin position="78"/>
        <end position="99"/>
    </location>
</feature>
<reference evidence="2 3" key="1">
    <citation type="submission" date="2020-08" db="EMBL/GenBank/DDBJ databases">
        <title>Genomic Encyclopedia of Type Strains, Phase III (KMG-III): the genomes of soil and plant-associated and newly described type strains.</title>
        <authorList>
            <person name="Whitman W."/>
        </authorList>
    </citation>
    <scope>NUCLEOTIDE SEQUENCE [LARGE SCALE GENOMIC DNA]</scope>
    <source>
        <strain evidence="2 3">CECT 8572</strain>
    </source>
</reference>
<dbReference type="EMBL" id="JACIBX010000003">
    <property type="protein sequence ID" value="MBB3711801.1"/>
    <property type="molecule type" value="Genomic_DNA"/>
</dbReference>
<evidence type="ECO:0000313" key="2">
    <source>
        <dbReference type="EMBL" id="MBB3711801.1"/>
    </source>
</evidence>
<keyword evidence="1" id="KW-0472">Membrane</keyword>
<comment type="caution">
    <text evidence="2">The sequence shown here is derived from an EMBL/GenBank/DDBJ whole genome shotgun (WGS) entry which is preliminary data.</text>
</comment>
<keyword evidence="1" id="KW-1133">Transmembrane helix</keyword>
<organism evidence="2 3">
    <name type="scientific">Limimaricola variabilis</name>
    <dbReference type="NCBI Taxonomy" id="1492771"/>
    <lineage>
        <taxon>Bacteria</taxon>
        <taxon>Pseudomonadati</taxon>
        <taxon>Pseudomonadota</taxon>
        <taxon>Alphaproteobacteria</taxon>
        <taxon>Rhodobacterales</taxon>
        <taxon>Paracoccaceae</taxon>
        <taxon>Limimaricola</taxon>
    </lineage>
</organism>
<gene>
    <name evidence="2" type="ORF">FHS00_001372</name>
</gene>
<dbReference type="RefSeq" id="WP_183471156.1">
    <property type="nucleotide sequence ID" value="NZ_JACIBX010000003.1"/>
</dbReference>
<evidence type="ECO:0000256" key="1">
    <source>
        <dbReference type="SAM" id="Phobius"/>
    </source>
</evidence>
<keyword evidence="3" id="KW-1185">Reference proteome</keyword>
<accession>A0ABR6HML6</accession>
<proteinExistence type="predicted"/>
<feature type="transmembrane region" description="Helical" evidence="1">
    <location>
        <begin position="111"/>
        <end position="133"/>
    </location>
</feature>
<keyword evidence="2" id="KW-0418">Kinase</keyword>
<protein>
    <submittedName>
        <fullName evidence="2">Glucose-6-phosphate-specific signal transduction histidine kinase</fullName>
    </submittedName>
</protein>
<feature type="transmembrane region" description="Helical" evidence="1">
    <location>
        <begin position="37"/>
        <end position="57"/>
    </location>
</feature>
<evidence type="ECO:0000313" key="3">
    <source>
        <dbReference type="Proteomes" id="UP000576152"/>
    </source>
</evidence>
<sequence length="147" mass="15802">MTLTPLMKRVALAKSLGLMFGLVAPILLTPVSAAETMLVWGIVLWAVILGALVGLAGQFDRVPLIDLRLPSGFRGGWIGLWMGIVLLLVAQQPLGVIWARSEWLPQPGPGVWWLVAEATLLGALIDLAVTAVSDPPIRDGGQRRSRH</sequence>
<keyword evidence="1" id="KW-0812">Transmembrane</keyword>